<dbReference type="AlphaFoldDB" id="A0A2S0PCF0"/>
<protein>
    <submittedName>
        <fullName evidence="2">XRE family transcriptional regulator</fullName>
    </submittedName>
</protein>
<feature type="domain" description="HigA2-like helix-turn-helix" evidence="1">
    <location>
        <begin position="208"/>
        <end position="279"/>
    </location>
</feature>
<dbReference type="CDD" id="cd00093">
    <property type="entry name" value="HTH_XRE"/>
    <property type="match status" value="1"/>
</dbReference>
<dbReference type="GO" id="GO:0003677">
    <property type="term" value="F:DNA binding"/>
    <property type="evidence" value="ECO:0007669"/>
    <property type="project" value="InterPro"/>
</dbReference>
<dbReference type="SUPFAM" id="SSF47413">
    <property type="entry name" value="lambda repressor-like DNA-binding domains"/>
    <property type="match status" value="1"/>
</dbReference>
<dbReference type="InterPro" id="IPR010982">
    <property type="entry name" value="Lambda_DNA-bd_dom_sf"/>
</dbReference>
<reference evidence="2 3" key="1">
    <citation type="submission" date="2018-04" db="EMBL/GenBank/DDBJ databases">
        <title>Denitrifier Microvirgula.</title>
        <authorList>
            <person name="Anderson E."/>
            <person name="Jang J."/>
            <person name="Ishii S."/>
        </authorList>
    </citation>
    <scope>NUCLEOTIDE SEQUENCE [LARGE SCALE GENOMIC DNA]</scope>
    <source>
        <strain evidence="2 3">BE2.4</strain>
    </source>
</reference>
<dbReference type="Gene3D" id="1.10.260.40">
    <property type="entry name" value="lambda repressor-like DNA-binding domains"/>
    <property type="match status" value="1"/>
</dbReference>
<organism evidence="2 3">
    <name type="scientific">Microvirgula aerodenitrificans</name>
    <dbReference type="NCBI Taxonomy" id="57480"/>
    <lineage>
        <taxon>Bacteria</taxon>
        <taxon>Pseudomonadati</taxon>
        <taxon>Pseudomonadota</taxon>
        <taxon>Betaproteobacteria</taxon>
        <taxon>Neisseriales</taxon>
        <taxon>Aquaspirillaceae</taxon>
        <taxon>Microvirgula</taxon>
    </lineage>
</organism>
<dbReference type="EMBL" id="CP028519">
    <property type="protein sequence ID" value="AVY95060.1"/>
    <property type="molecule type" value="Genomic_DNA"/>
</dbReference>
<dbReference type="OrthoDB" id="129377at2"/>
<sequence length="282" mass="30313">MTTVFIAGSISISRLHEKVQGRILKIVSSDLNVVVGDADGADTSIQECLRACHASKVTVYCTGEAPRNNIADWPVHRVQSKARAGTRAFFTAKDVEMARNSDFGLMVWDCKSTGTLSNVIELLKARKKSVVFVNRSKDFVTVGDKSGLDHLLHFMSEHARAKAEEKIGLSAKLAALSQDSLLLDEPAAGAPGDLLDAPADSGVTAATETESVKLRTVLMSALADYIVRAHLSQSQAARVFGVTQPRISDLARGKVDVFGLDTLVNMASMAGLRVEMQVSKRT</sequence>
<dbReference type="RefSeq" id="WP_107889734.1">
    <property type="nucleotide sequence ID" value="NZ_CP028519.1"/>
</dbReference>
<evidence type="ECO:0000259" key="1">
    <source>
        <dbReference type="Pfam" id="PF13744"/>
    </source>
</evidence>
<dbReference type="Pfam" id="PF13744">
    <property type="entry name" value="HTH_37"/>
    <property type="match status" value="1"/>
</dbReference>
<evidence type="ECO:0000313" key="3">
    <source>
        <dbReference type="Proteomes" id="UP000244173"/>
    </source>
</evidence>
<dbReference type="InterPro" id="IPR039554">
    <property type="entry name" value="HigA2-like_HTH"/>
</dbReference>
<dbReference type="InterPro" id="IPR001387">
    <property type="entry name" value="Cro/C1-type_HTH"/>
</dbReference>
<dbReference type="STRING" id="1122240.GCA_000620105_01453"/>
<accession>A0A2S0PCF0</accession>
<name>A0A2S0PCF0_9NEIS</name>
<evidence type="ECO:0000313" key="2">
    <source>
        <dbReference type="EMBL" id="AVY95060.1"/>
    </source>
</evidence>
<gene>
    <name evidence="2" type="ORF">DAI18_14175</name>
</gene>
<keyword evidence="3" id="KW-1185">Reference proteome</keyword>
<dbReference type="Proteomes" id="UP000244173">
    <property type="component" value="Chromosome"/>
</dbReference>
<dbReference type="KEGG" id="maer:DAI18_14175"/>
<proteinExistence type="predicted"/>